<organism evidence="2 3">
    <name type="scientific">Plakobranchus ocellatus</name>
    <dbReference type="NCBI Taxonomy" id="259542"/>
    <lineage>
        <taxon>Eukaryota</taxon>
        <taxon>Metazoa</taxon>
        <taxon>Spiralia</taxon>
        <taxon>Lophotrochozoa</taxon>
        <taxon>Mollusca</taxon>
        <taxon>Gastropoda</taxon>
        <taxon>Heterobranchia</taxon>
        <taxon>Euthyneura</taxon>
        <taxon>Panpulmonata</taxon>
        <taxon>Sacoglossa</taxon>
        <taxon>Placobranchoidea</taxon>
        <taxon>Plakobranchidae</taxon>
        <taxon>Plakobranchus</taxon>
    </lineage>
</organism>
<gene>
    <name evidence="2" type="ORF">PoB_000279800</name>
</gene>
<sequence>MIGIYTGKETRRKMWLSFTYKLVNNKVISDLEAFLPAKVPVAGLCSTQKSPYRSRADSRSTVPPTNHRKKKKKKKKKKK</sequence>
<evidence type="ECO:0000313" key="2">
    <source>
        <dbReference type="EMBL" id="GFN76292.1"/>
    </source>
</evidence>
<proteinExistence type="predicted"/>
<dbReference type="Proteomes" id="UP000735302">
    <property type="component" value="Unassembled WGS sequence"/>
</dbReference>
<reference evidence="2 3" key="1">
    <citation type="journal article" date="2021" name="Elife">
        <title>Chloroplast acquisition without the gene transfer in kleptoplastic sea slugs, Plakobranchus ocellatus.</title>
        <authorList>
            <person name="Maeda T."/>
            <person name="Takahashi S."/>
            <person name="Yoshida T."/>
            <person name="Shimamura S."/>
            <person name="Takaki Y."/>
            <person name="Nagai Y."/>
            <person name="Toyoda A."/>
            <person name="Suzuki Y."/>
            <person name="Arimoto A."/>
            <person name="Ishii H."/>
            <person name="Satoh N."/>
            <person name="Nishiyama T."/>
            <person name="Hasebe M."/>
            <person name="Maruyama T."/>
            <person name="Minagawa J."/>
            <person name="Obokata J."/>
            <person name="Shigenobu S."/>
        </authorList>
    </citation>
    <scope>NUCLEOTIDE SEQUENCE [LARGE SCALE GENOMIC DNA]</scope>
</reference>
<evidence type="ECO:0000256" key="1">
    <source>
        <dbReference type="SAM" id="MobiDB-lite"/>
    </source>
</evidence>
<dbReference type="EMBL" id="BLXT01000370">
    <property type="protein sequence ID" value="GFN76292.1"/>
    <property type="molecule type" value="Genomic_DNA"/>
</dbReference>
<feature type="compositionally biased region" description="Basic residues" evidence="1">
    <location>
        <begin position="66"/>
        <end position="79"/>
    </location>
</feature>
<dbReference type="AlphaFoldDB" id="A0AAV3Y0Y3"/>
<protein>
    <submittedName>
        <fullName evidence="2">Uncharacterized protein</fullName>
    </submittedName>
</protein>
<comment type="caution">
    <text evidence="2">The sequence shown here is derived from an EMBL/GenBank/DDBJ whole genome shotgun (WGS) entry which is preliminary data.</text>
</comment>
<name>A0AAV3Y0Y3_9GAST</name>
<keyword evidence="3" id="KW-1185">Reference proteome</keyword>
<evidence type="ECO:0000313" key="3">
    <source>
        <dbReference type="Proteomes" id="UP000735302"/>
    </source>
</evidence>
<feature type="region of interest" description="Disordered" evidence="1">
    <location>
        <begin position="46"/>
        <end position="79"/>
    </location>
</feature>
<accession>A0AAV3Y0Y3</accession>